<organism evidence="2 3">
    <name type="scientific">Synaphobranchus kaupii</name>
    <name type="common">Kaup's arrowtooth eel</name>
    <dbReference type="NCBI Taxonomy" id="118154"/>
    <lineage>
        <taxon>Eukaryota</taxon>
        <taxon>Metazoa</taxon>
        <taxon>Chordata</taxon>
        <taxon>Craniata</taxon>
        <taxon>Vertebrata</taxon>
        <taxon>Euteleostomi</taxon>
        <taxon>Actinopterygii</taxon>
        <taxon>Neopterygii</taxon>
        <taxon>Teleostei</taxon>
        <taxon>Anguilliformes</taxon>
        <taxon>Synaphobranchidae</taxon>
        <taxon>Synaphobranchus</taxon>
    </lineage>
</organism>
<feature type="compositionally biased region" description="Polar residues" evidence="1">
    <location>
        <begin position="339"/>
        <end position="348"/>
    </location>
</feature>
<gene>
    <name evidence="2" type="ORF">SKAU_G00261950</name>
</gene>
<sequence length="377" mass="43690">MDNTTQTNCQNVIQPKTSYTRPKEETENSSLMEDAQINLLCNSLESDTESLVQERRYQMELKNRIRQANKMVNPNGEGDTEELEESSGEEEEYNENDLEELEEEDNYIYDSLDLAAPQQGQINTVPQYSEVREILREERHDMFGYGPAEDEYAALRYDPNWRTKLKGDRLFGEGNQLLLEEEESNDYVSPDESPWKPRDRSRNAEQKKRSAHRPAPAIGAESQASECQRPREMLHCTEGAASNRRLKAVPAASNQIHSGENQVISHKQEESYEEMNERYAKEYQLFYDKESARIHETTNNNQNSVYYKLNQSRQLSNVRRTKPKKDIVEQNKMTLGVSTKQASYLSAHSQKEQKKTIKTSSSRTQRTALESHQWSGR</sequence>
<feature type="compositionally biased region" description="Polar residues" evidence="1">
    <location>
        <begin position="1"/>
        <end position="20"/>
    </location>
</feature>
<accession>A0A9Q1EYU8</accession>
<protein>
    <submittedName>
        <fullName evidence="2">Uncharacterized protein</fullName>
    </submittedName>
</protein>
<dbReference type="InterPro" id="IPR027968">
    <property type="entry name" value="JHY"/>
</dbReference>
<feature type="region of interest" description="Disordered" evidence="1">
    <location>
        <begin position="181"/>
        <end position="230"/>
    </location>
</feature>
<comment type="caution">
    <text evidence="2">The sequence shown here is derived from an EMBL/GenBank/DDBJ whole genome shotgun (WGS) entry which is preliminary data.</text>
</comment>
<evidence type="ECO:0000313" key="2">
    <source>
        <dbReference type="EMBL" id="KAJ8347606.1"/>
    </source>
</evidence>
<reference evidence="2" key="1">
    <citation type="journal article" date="2023" name="Science">
        <title>Genome structures resolve the early diversification of teleost fishes.</title>
        <authorList>
            <person name="Parey E."/>
            <person name="Louis A."/>
            <person name="Montfort J."/>
            <person name="Bouchez O."/>
            <person name="Roques C."/>
            <person name="Iampietro C."/>
            <person name="Lluch J."/>
            <person name="Castinel A."/>
            <person name="Donnadieu C."/>
            <person name="Desvignes T."/>
            <person name="Floi Bucao C."/>
            <person name="Jouanno E."/>
            <person name="Wen M."/>
            <person name="Mejri S."/>
            <person name="Dirks R."/>
            <person name="Jansen H."/>
            <person name="Henkel C."/>
            <person name="Chen W.J."/>
            <person name="Zahm M."/>
            <person name="Cabau C."/>
            <person name="Klopp C."/>
            <person name="Thompson A.W."/>
            <person name="Robinson-Rechavi M."/>
            <person name="Braasch I."/>
            <person name="Lecointre G."/>
            <person name="Bobe J."/>
            <person name="Postlethwait J.H."/>
            <person name="Berthelot C."/>
            <person name="Roest Crollius H."/>
            <person name="Guiguen Y."/>
        </authorList>
    </citation>
    <scope>NUCLEOTIDE SEQUENCE</scope>
    <source>
        <strain evidence="2">WJC10195</strain>
    </source>
</reference>
<keyword evidence="3" id="KW-1185">Reference proteome</keyword>
<dbReference type="EMBL" id="JAINUF010000010">
    <property type="protein sequence ID" value="KAJ8347606.1"/>
    <property type="molecule type" value="Genomic_DNA"/>
</dbReference>
<dbReference type="AlphaFoldDB" id="A0A9Q1EYU8"/>
<feature type="region of interest" description="Disordered" evidence="1">
    <location>
        <begin position="1"/>
        <end position="30"/>
    </location>
</feature>
<dbReference type="OrthoDB" id="10057281at2759"/>
<feature type="compositionally biased region" description="Polar residues" evidence="1">
    <location>
        <begin position="358"/>
        <end position="377"/>
    </location>
</feature>
<dbReference type="PANTHER" id="PTHR14726:SF1">
    <property type="entry name" value="JHY PROTEIN HOMOLOG"/>
    <property type="match status" value="1"/>
</dbReference>
<evidence type="ECO:0000256" key="1">
    <source>
        <dbReference type="SAM" id="MobiDB-lite"/>
    </source>
</evidence>
<proteinExistence type="predicted"/>
<dbReference type="GO" id="GO:0035082">
    <property type="term" value="P:axoneme assembly"/>
    <property type="evidence" value="ECO:0007669"/>
    <property type="project" value="TreeGrafter"/>
</dbReference>
<evidence type="ECO:0000313" key="3">
    <source>
        <dbReference type="Proteomes" id="UP001152622"/>
    </source>
</evidence>
<feature type="compositionally biased region" description="Acidic residues" evidence="1">
    <location>
        <begin position="78"/>
        <end position="95"/>
    </location>
</feature>
<dbReference type="PANTHER" id="PTHR14726">
    <property type="entry name" value="JHY PROTEIN HOMOLOG"/>
    <property type="match status" value="1"/>
</dbReference>
<name>A0A9Q1EYU8_SYNKA</name>
<feature type="region of interest" description="Disordered" evidence="1">
    <location>
        <begin position="339"/>
        <end position="377"/>
    </location>
</feature>
<dbReference type="Proteomes" id="UP001152622">
    <property type="component" value="Chromosome 10"/>
</dbReference>
<feature type="compositionally biased region" description="Basic and acidic residues" evidence="1">
    <location>
        <begin position="193"/>
        <end position="208"/>
    </location>
</feature>
<feature type="region of interest" description="Disordered" evidence="1">
    <location>
        <begin position="67"/>
        <end position="95"/>
    </location>
</feature>